<accession>A0ABS8BBC5</accession>
<organism evidence="3 4">
    <name type="scientific">Streptomyces antimicrobicus</name>
    <dbReference type="NCBI Taxonomy" id="2883108"/>
    <lineage>
        <taxon>Bacteria</taxon>
        <taxon>Bacillati</taxon>
        <taxon>Actinomycetota</taxon>
        <taxon>Actinomycetes</taxon>
        <taxon>Kitasatosporales</taxon>
        <taxon>Streptomycetaceae</taxon>
        <taxon>Streptomyces</taxon>
    </lineage>
</organism>
<keyword evidence="4" id="KW-1185">Reference proteome</keyword>
<feature type="signal peptide" evidence="2">
    <location>
        <begin position="1"/>
        <end position="44"/>
    </location>
</feature>
<dbReference type="EMBL" id="JAJAUY010000096">
    <property type="protein sequence ID" value="MCB5181915.1"/>
    <property type="molecule type" value="Genomic_DNA"/>
</dbReference>
<feature type="compositionally biased region" description="Basic residues" evidence="1">
    <location>
        <begin position="1"/>
        <end position="19"/>
    </location>
</feature>
<feature type="region of interest" description="Disordered" evidence="1">
    <location>
        <begin position="1"/>
        <end position="25"/>
    </location>
</feature>
<evidence type="ECO:0000256" key="2">
    <source>
        <dbReference type="SAM" id="SignalP"/>
    </source>
</evidence>
<reference evidence="3 4" key="1">
    <citation type="submission" date="2021-10" db="EMBL/GenBank/DDBJ databases">
        <title>Streptomyces sp. strain SMC 277, a novel streptomycete isolated from soil.</title>
        <authorList>
            <person name="Chanama M."/>
        </authorList>
    </citation>
    <scope>NUCLEOTIDE SEQUENCE [LARGE SCALE GENOMIC DNA]</scope>
    <source>
        <strain evidence="3 4">SMC 277</strain>
    </source>
</reference>
<gene>
    <name evidence="3" type="ORF">LG632_21345</name>
</gene>
<comment type="caution">
    <text evidence="3">The sequence shown here is derived from an EMBL/GenBank/DDBJ whole genome shotgun (WGS) entry which is preliminary data.</text>
</comment>
<dbReference type="Proteomes" id="UP001199054">
    <property type="component" value="Unassembled WGS sequence"/>
</dbReference>
<keyword evidence="2" id="KW-0732">Signal</keyword>
<proteinExistence type="predicted"/>
<feature type="chain" id="PRO_5046859494" description="Thiol:disulfide interchange protein DsbD N-terminal domain-containing protein" evidence="2">
    <location>
        <begin position="45"/>
        <end position="210"/>
    </location>
</feature>
<name>A0ABS8BBC5_9ACTN</name>
<evidence type="ECO:0008006" key="5">
    <source>
        <dbReference type="Google" id="ProtNLM"/>
    </source>
</evidence>
<sequence>MSRRPHGLRPHRPHPRKARFAPAPGPASPTAALALAVVASVALAACGAQPEPAARAAGPAAPATAQFTENGVTVTLSVADWHAGDGTLTAVFTPEKKGFHLYSTDLPATGVEGVGRPTTVAVSGTLRARAGLTAAADVRTIRVPGVDAPVPVYPDGPVTTTLPVRAEGTGDATVLVGYASCSTEEGCTIPVADRPVRLRVTATGPAFVAP</sequence>
<evidence type="ECO:0000256" key="1">
    <source>
        <dbReference type="SAM" id="MobiDB-lite"/>
    </source>
</evidence>
<dbReference type="RefSeq" id="WP_226729018.1">
    <property type="nucleotide sequence ID" value="NZ_JAJAUY010000096.1"/>
</dbReference>
<evidence type="ECO:0000313" key="3">
    <source>
        <dbReference type="EMBL" id="MCB5181915.1"/>
    </source>
</evidence>
<protein>
    <recommendedName>
        <fullName evidence="5">Thiol:disulfide interchange protein DsbD N-terminal domain-containing protein</fullName>
    </recommendedName>
</protein>
<evidence type="ECO:0000313" key="4">
    <source>
        <dbReference type="Proteomes" id="UP001199054"/>
    </source>
</evidence>